<sequence length="219" mass="23830">MHSIGPHRYLGSVNLNAGLSTQALSIATIVAYAQRSFTTLTWWYLGAVWVPSGCRTAAWHGPWTPFATVALCRFRFALPPPAKYGHSEHTTYPPPSTVLPLPPHAPHGNQGSDIHPTLSTTLSHVVINGTRFYNGAFNHTRHPAISSRTASRFQYTTWIIVTCSKVHTSAHCLFDQAFGCALPRLLARSRHITGAFAGLKTTADSGDSMEDMGKRHAAG</sequence>
<name>A0A4Y7PF76_9AGAM</name>
<dbReference type="VEuPathDB" id="FungiDB:BD410DRAFT_846513"/>
<evidence type="ECO:0000313" key="1">
    <source>
        <dbReference type="EMBL" id="TDL13916.1"/>
    </source>
</evidence>
<keyword evidence="2" id="KW-1185">Reference proteome</keyword>
<organism evidence="1 2">
    <name type="scientific">Rickenella mellea</name>
    <dbReference type="NCBI Taxonomy" id="50990"/>
    <lineage>
        <taxon>Eukaryota</taxon>
        <taxon>Fungi</taxon>
        <taxon>Dikarya</taxon>
        <taxon>Basidiomycota</taxon>
        <taxon>Agaricomycotina</taxon>
        <taxon>Agaricomycetes</taxon>
        <taxon>Hymenochaetales</taxon>
        <taxon>Rickenellaceae</taxon>
        <taxon>Rickenella</taxon>
    </lineage>
</organism>
<proteinExistence type="predicted"/>
<evidence type="ECO:0000313" key="2">
    <source>
        <dbReference type="Proteomes" id="UP000294933"/>
    </source>
</evidence>
<accession>A0A4Y7PF76</accession>
<gene>
    <name evidence="1" type="ORF">BD410DRAFT_846513</name>
</gene>
<reference evidence="1 2" key="1">
    <citation type="submission" date="2018-06" db="EMBL/GenBank/DDBJ databases">
        <title>A transcriptomic atlas of mushroom development highlights an independent origin of complex multicellularity.</title>
        <authorList>
            <consortium name="DOE Joint Genome Institute"/>
            <person name="Krizsan K."/>
            <person name="Almasi E."/>
            <person name="Merenyi Z."/>
            <person name="Sahu N."/>
            <person name="Viragh M."/>
            <person name="Koszo T."/>
            <person name="Mondo S."/>
            <person name="Kiss B."/>
            <person name="Balint B."/>
            <person name="Kues U."/>
            <person name="Barry K."/>
            <person name="Hegedus J.C."/>
            <person name="Henrissat B."/>
            <person name="Johnson J."/>
            <person name="Lipzen A."/>
            <person name="Ohm R."/>
            <person name="Nagy I."/>
            <person name="Pangilinan J."/>
            <person name="Yan J."/>
            <person name="Xiong Y."/>
            <person name="Grigoriev I.V."/>
            <person name="Hibbett D.S."/>
            <person name="Nagy L.G."/>
        </authorList>
    </citation>
    <scope>NUCLEOTIDE SEQUENCE [LARGE SCALE GENOMIC DNA]</scope>
    <source>
        <strain evidence="1 2">SZMC22713</strain>
    </source>
</reference>
<protein>
    <submittedName>
        <fullName evidence="1">Uncharacterized protein</fullName>
    </submittedName>
</protein>
<dbReference type="EMBL" id="ML170432">
    <property type="protein sequence ID" value="TDL13916.1"/>
    <property type="molecule type" value="Genomic_DNA"/>
</dbReference>
<dbReference type="Proteomes" id="UP000294933">
    <property type="component" value="Unassembled WGS sequence"/>
</dbReference>
<dbReference type="AlphaFoldDB" id="A0A4Y7PF76"/>